<feature type="transmembrane region" description="Helical" evidence="5">
    <location>
        <begin position="253"/>
        <end position="271"/>
    </location>
</feature>
<evidence type="ECO:0000256" key="5">
    <source>
        <dbReference type="SAM" id="Phobius"/>
    </source>
</evidence>
<organism evidence="6 7">
    <name type="scientific">Cordylochernes scorpioides</name>
    <dbReference type="NCBI Taxonomy" id="51811"/>
    <lineage>
        <taxon>Eukaryota</taxon>
        <taxon>Metazoa</taxon>
        <taxon>Ecdysozoa</taxon>
        <taxon>Arthropoda</taxon>
        <taxon>Chelicerata</taxon>
        <taxon>Arachnida</taxon>
        <taxon>Pseudoscorpiones</taxon>
        <taxon>Cheliferoidea</taxon>
        <taxon>Chernetidae</taxon>
        <taxon>Cordylochernes</taxon>
    </lineage>
</organism>
<evidence type="ECO:0000256" key="4">
    <source>
        <dbReference type="ARBA" id="ARBA00023136"/>
    </source>
</evidence>
<accession>A0ABY6LAB4</accession>
<dbReference type="InterPro" id="IPR036259">
    <property type="entry name" value="MFS_trans_sf"/>
</dbReference>
<feature type="transmembrane region" description="Helical" evidence="5">
    <location>
        <begin position="20"/>
        <end position="38"/>
    </location>
</feature>
<comment type="subcellular location">
    <subcellularLocation>
        <location evidence="1">Membrane</location>
        <topology evidence="1">Multi-pass membrane protein</topology>
    </subcellularLocation>
</comment>
<evidence type="ECO:0000313" key="7">
    <source>
        <dbReference type="Proteomes" id="UP001235939"/>
    </source>
</evidence>
<dbReference type="Pfam" id="PF00083">
    <property type="entry name" value="Sugar_tr"/>
    <property type="match status" value="1"/>
</dbReference>
<feature type="transmembrane region" description="Helical" evidence="5">
    <location>
        <begin position="166"/>
        <end position="187"/>
    </location>
</feature>
<sequence>MAFEDLLEDAGGFGLYQKLLAFVFLPLVMANSGLTYWTQIFSLISPPHRCSLPDTNDTSDLVAEFCEIRHNASNLTVACSEWNYDYSELFPNIASEVSSTIHTEASVCDSSTGYAETAGGLMPSTQPSGRAQCSVSSSPASFRTGNLYPSDTLVGSQCVCRFGRRCAMMILEATMIVMNILTIFMRAHWAFSFIRFLSGMTVLTTSTMAFLMSIEYTCVKKRTLIGVLQGVYWSLMAAVCPWIAYLIRDWRGLLGLCCIPSLAVLILLWWVPESASWLLTRGRKNKAAEILDHIARVNGVTLTEPGHFLKNMVQQNSFWEKKPMLKISFGREVNKNKHLELQGLSNTEKPSSKEIVKSLVSVMKTPNLRKNIGLLFILWFGVSMCYNGVTIEMGNLQVNLYVAYSVGALVELSSNMYFWAAATNLGRRWANFVTSVMGAAVAVAMLGVPQGLAWAETLLTLLGRLAWAASYDVTLQYSAELLPTVVRGRGVAVQLMVGDLGNCVAPFVVYLTEYNTHYPLLVFGAISVVSALLALALPETCTEPLPQSIEDGRDFGKGQSFFWTCPRLIKKRLVHSLPHFLFSCSHGSYAKYL</sequence>
<dbReference type="SUPFAM" id="SSF103473">
    <property type="entry name" value="MFS general substrate transporter"/>
    <property type="match status" value="1"/>
</dbReference>
<evidence type="ECO:0000256" key="1">
    <source>
        <dbReference type="ARBA" id="ARBA00004141"/>
    </source>
</evidence>
<feature type="transmembrane region" description="Helical" evidence="5">
    <location>
        <begin position="432"/>
        <end position="455"/>
    </location>
</feature>
<keyword evidence="7" id="KW-1185">Reference proteome</keyword>
<dbReference type="InterPro" id="IPR005828">
    <property type="entry name" value="MFS_sugar_transport-like"/>
</dbReference>
<proteinExistence type="predicted"/>
<gene>
    <name evidence="6" type="ORF">LAZ67_15000833</name>
</gene>
<dbReference type="PANTHER" id="PTHR24064">
    <property type="entry name" value="SOLUTE CARRIER FAMILY 22 MEMBER"/>
    <property type="match status" value="1"/>
</dbReference>
<feature type="transmembrane region" description="Helical" evidence="5">
    <location>
        <begin position="193"/>
        <end position="212"/>
    </location>
</feature>
<dbReference type="EMBL" id="CP092877">
    <property type="protein sequence ID" value="UYV77392.1"/>
    <property type="molecule type" value="Genomic_DNA"/>
</dbReference>
<evidence type="ECO:0000256" key="2">
    <source>
        <dbReference type="ARBA" id="ARBA00022692"/>
    </source>
</evidence>
<keyword evidence="2 5" id="KW-0812">Transmembrane</keyword>
<protein>
    <submittedName>
        <fullName evidence="6">Uncharacterized protein</fullName>
    </submittedName>
</protein>
<dbReference type="Gene3D" id="1.20.1250.20">
    <property type="entry name" value="MFS general substrate transporter like domains"/>
    <property type="match status" value="1"/>
</dbReference>
<keyword evidence="3 5" id="KW-1133">Transmembrane helix</keyword>
<feature type="transmembrane region" description="Helical" evidence="5">
    <location>
        <begin position="518"/>
        <end position="537"/>
    </location>
</feature>
<feature type="transmembrane region" description="Helical" evidence="5">
    <location>
        <begin position="401"/>
        <end position="420"/>
    </location>
</feature>
<feature type="transmembrane region" description="Helical" evidence="5">
    <location>
        <begin position="372"/>
        <end position="389"/>
    </location>
</feature>
<feature type="transmembrane region" description="Helical" evidence="5">
    <location>
        <begin position="224"/>
        <end position="247"/>
    </location>
</feature>
<keyword evidence="4 5" id="KW-0472">Membrane</keyword>
<evidence type="ECO:0000256" key="3">
    <source>
        <dbReference type="ARBA" id="ARBA00022989"/>
    </source>
</evidence>
<evidence type="ECO:0000313" key="6">
    <source>
        <dbReference type="EMBL" id="UYV77392.1"/>
    </source>
</evidence>
<name>A0ABY6LAB4_9ARAC</name>
<dbReference type="Proteomes" id="UP001235939">
    <property type="component" value="Chromosome 15"/>
</dbReference>
<reference evidence="6 7" key="1">
    <citation type="submission" date="2022-01" db="EMBL/GenBank/DDBJ databases">
        <title>A chromosomal length assembly of Cordylochernes scorpioides.</title>
        <authorList>
            <person name="Zeh D."/>
            <person name="Zeh J."/>
        </authorList>
    </citation>
    <scope>NUCLEOTIDE SEQUENCE [LARGE SCALE GENOMIC DNA]</scope>
    <source>
        <strain evidence="6">IN4F17</strain>
        <tissue evidence="6">Whole Body</tissue>
    </source>
</reference>